<evidence type="ECO:0000256" key="1">
    <source>
        <dbReference type="SAM" id="MobiDB-lite"/>
    </source>
</evidence>
<evidence type="ECO:0000313" key="2">
    <source>
        <dbReference type="EMBL" id="KAK8240734.1"/>
    </source>
</evidence>
<feature type="region of interest" description="Disordered" evidence="1">
    <location>
        <begin position="1"/>
        <end position="46"/>
    </location>
</feature>
<reference evidence="2 3" key="1">
    <citation type="submission" date="2024-04" db="EMBL/GenBank/DDBJ databases">
        <title>Phyllosticta paracitricarpa is synonymous to the EU quarantine fungus P. citricarpa based on phylogenomic analyses.</title>
        <authorList>
            <consortium name="Lawrence Berkeley National Laboratory"/>
            <person name="Van Ingen-Buijs V.A."/>
            <person name="Van Westerhoven A.C."/>
            <person name="Haridas S."/>
            <person name="Skiadas P."/>
            <person name="Martin F."/>
            <person name="Groenewald J.Z."/>
            <person name="Crous P.W."/>
            <person name="Seidl M.F."/>
        </authorList>
    </citation>
    <scope>NUCLEOTIDE SEQUENCE [LARGE SCALE GENOMIC DNA]</scope>
    <source>
        <strain evidence="2 3">CBS 123374</strain>
    </source>
</reference>
<proteinExistence type="predicted"/>
<keyword evidence="3" id="KW-1185">Reference proteome</keyword>
<sequence>MATTHDNQANLERNELSNASPPRRAHGSHSVCAATDTSSPPPAESPISLNFDECAFLLWGEREIDHAVDVGDLDTARSMAEEAMLFPRLSVFLRLKYQLLLSITTLDYTRLIEMWKKTFKRNEDNVELDVEPEFTEEMTEKIETLIEGYEIANAEWRAEIEEKIQQAEWRERLETPGKAHGVEVLANPKPRTMKSRLRSSITKWMRLLRLSRK</sequence>
<name>A0ABR1YX07_9PEZI</name>
<accession>A0ABR1YX07</accession>
<organism evidence="2 3">
    <name type="scientific">Phyllosticta capitalensis</name>
    <dbReference type="NCBI Taxonomy" id="121624"/>
    <lineage>
        <taxon>Eukaryota</taxon>
        <taxon>Fungi</taxon>
        <taxon>Dikarya</taxon>
        <taxon>Ascomycota</taxon>
        <taxon>Pezizomycotina</taxon>
        <taxon>Dothideomycetes</taxon>
        <taxon>Dothideomycetes incertae sedis</taxon>
        <taxon>Botryosphaeriales</taxon>
        <taxon>Phyllostictaceae</taxon>
        <taxon>Phyllosticta</taxon>
    </lineage>
</organism>
<dbReference type="Proteomes" id="UP001492380">
    <property type="component" value="Unassembled WGS sequence"/>
</dbReference>
<comment type="caution">
    <text evidence="2">The sequence shown here is derived from an EMBL/GenBank/DDBJ whole genome shotgun (WGS) entry which is preliminary data.</text>
</comment>
<evidence type="ECO:0000313" key="3">
    <source>
        <dbReference type="Proteomes" id="UP001492380"/>
    </source>
</evidence>
<feature type="compositionally biased region" description="Polar residues" evidence="1">
    <location>
        <begin position="1"/>
        <end position="20"/>
    </location>
</feature>
<protein>
    <submittedName>
        <fullName evidence="2">Uncharacterized protein</fullName>
    </submittedName>
</protein>
<gene>
    <name evidence="2" type="ORF">HDK90DRAFT_193483</name>
</gene>
<dbReference type="EMBL" id="JBBWRZ010000003">
    <property type="protein sequence ID" value="KAK8240734.1"/>
    <property type="molecule type" value="Genomic_DNA"/>
</dbReference>